<evidence type="ECO:0000313" key="2">
    <source>
        <dbReference type="EMBL" id="TDL24511.1"/>
    </source>
</evidence>
<dbReference type="EMBL" id="ML170166">
    <property type="protein sequence ID" value="TDL24511.1"/>
    <property type="molecule type" value="Genomic_DNA"/>
</dbReference>
<protein>
    <submittedName>
        <fullName evidence="2">Uncharacterized protein</fullName>
    </submittedName>
</protein>
<feature type="region of interest" description="Disordered" evidence="1">
    <location>
        <begin position="75"/>
        <end position="143"/>
    </location>
</feature>
<accession>A0A4Y7QB64</accession>
<dbReference type="Proteomes" id="UP000294933">
    <property type="component" value="Unassembled WGS sequence"/>
</dbReference>
<dbReference type="STRING" id="50990.A0A4Y7QB64"/>
<dbReference type="VEuPathDB" id="FungiDB:BD410DRAFT_92208"/>
<dbReference type="AlphaFoldDB" id="A0A4Y7QB64"/>
<name>A0A4Y7QB64_9AGAM</name>
<feature type="compositionally biased region" description="Basic and acidic residues" evidence="1">
    <location>
        <begin position="98"/>
        <end position="127"/>
    </location>
</feature>
<gene>
    <name evidence="2" type="ORF">BD410DRAFT_92208</name>
</gene>
<keyword evidence="3" id="KW-1185">Reference proteome</keyword>
<organism evidence="2 3">
    <name type="scientific">Rickenella mellea</name>
    <dbReference type="NCBI Taxonomy" id="50990"/>
    <lineage>
        <taxon>Eukaryota</taxon>
        <taxon>Fungi</taxon>
        <taxon>Dikarya</taxon>
        <taxon>Basidiomycota</taxon>
        <taxon>Agaricomycotina</taxon>
        <taxon>Agaricomycetes</taxon>
        <taxon>Hymenochaetales</taxon>
        <taxon>Rickenellaceae</taxon>
        <taxon>Rickenella</taxon>
    </lineage>
</organism>
<evidence type="ECO:0000256" key="1">
    <source>
        <dbReference type="SAM" id="MobiDB-lite"/>
    </source>
</evidence>
<evidence type="ECO:0000313" key="3">
    <source>
        <dbReference type="Proteomes" id="UP000294933"/>
    </source>
</evidence>
<dbReference type="OrthoDB" id="3261624at2759"/>
<feature type="compositionally biased region" description="Polar residues" evidence="1">
    <location>
        <begin position="82"/>
        <end position="93"/>
    </location>
</feature>
<reference evidence="2 3" key="1">
    <citation type="submission" date="2018-06" db="EMBL/GenBank/DDBJ databases">
        <title>A transcriptomic atlas of mushroom development highlights an independent origin of complex multicellularity.</title>
        <authorList>
            <consortium name="DOE Joint Genome Institute"/>
            <person name="Krizsan K."/>
            <person name="Almasi E."/>
            <person name="Merenyi Z."/>
            <person name="Sahu N."/>
            <person name="Viragh M."/>
            <person name="Koszo T."/>
            <person name="Mondo S."/>
            <person name="Kiss B."/>
            <person name="Balint B."/>
            <person name="Kues U."/>
            <person name="Barry K."/>
            <person name="Hegedus J.C."/>
            <person name="Henrissat B."/>
            <person name="Johnson J."/>
            <person name="Lipzen A."/>
            <person name="Ohm R."/>
            <person name="Nagy I."/>
            <person name="Pangilinan J."/>
            <person name="Yan J."/>
            <person name="Xiong Y."/>
            <person name="Grigoriev I.V."/>
            <person name="Hibbett D.S."/>
            <person name="Nagy L.G."/>
        </authorList>
    </citation>
    <scope>NUCLEOTIDE SEQUENCE [LARGE SCALE GENOMIC DNA]</scope>
    <source>
        <strain evidence="2 3">SZMC22713</strain>
    </source>
</reference>
<sequence length="353" mass="39734">MTNDGHQSETAVKCLEVVHGYERHTISRDAANMAIIKILHDDPNVPRDDKTISGISDYAIGQYFVMLDQVDSTSEDRHTLSRSRQATLGSTLDNEGGASDREPEQRDEGGEDEQHDREHHGGRESPLQREASPEPSKVSRKRADENLYGWKSTAPSTVIDSNIADTLRLKSNYLCDLKGAKADVLRQIHCPRFPSSLWSDVLANKYIEFGKLLAHQNALKPSPRVLERIGDLEISTGAISEPVTAIVNMGQWTSAFAIYRKAVQFVFPHRGDELESYYDHIVQLFNSTIPQDHFRVINYDRSVRLLVGDSNALALNSQQEFNQLFISHMLPYGIGSRKFQKMLIEVTGQTQAR</sequence>
<proteinExistence type="predicted"/>